<sequence length="216" mass="25138">MFRTFPEFSKFGEHTLSHHNHHIEVSAVELSFTGASTRSIVKSVINYAYWHNVRQLILRRLRFSRKVFEFPQCLFTSHTLEHVTLATKRRCLYAGSCVPNSAWDFSALETLNFRNQQLSDQRDASLDLFFKCMNLTCLTLHRCSMFALRFSMFVLHNFLILQLQIPDSFPEVFHLVAPQLKNLTASVQDYDRSFSSVVHRRLGFSRGSESLFGYLS</sequence>
<proteinExistence type="predicted"/>
<dbReference type="Proteomes" id="UP001055879">
    <property type="component" value="Linkage Group LG11"/>
</dbReference>
<protein>
    <submittedName>
        <fullName evidence="1">Uncharacterized protein</fullName>
    </submittedName>
</protein>
<reference evidence="1 2" key="2">
    <citation type="journal article" date="2022" name="Mol. Ecol. Resour.">
        <title>The genomes of chicory, endive, great burdock and yacon provide insights into Asteraceae paleo-polyploidization history and plant inulin production.</title>
        <authorList>
            <person name="Fan W."/>
            <person name="Wang S."/>
            <person name="Wang H."/>
            <person name="Wang A."/>
            <person name="Jiang F."/>
            <person name="Liu H."/>
            <person name="Zhao H."/>
            <person name="Xu D."/>
            <person name="Zhang Y."/>
        </authorList>
    </citation>
    <scope>NUCLEOTIDE SEQUENCE [LARGE SCALE GENOMIC DNA]</scope>
    <source>
        <strain evidence="2">cv. Niubang</strain>
    </source>
</reference>
<gene>
    <name evidence="1" type="ORF">L6452_32802</name>
</gene>
<accession>A0ACB8Z5J2</accession>
<name>A0ACB8Z5J2_ARCLA</name>
<keyword evidence="2" id="KW-1185">Reference proteome</keyword>
<evidence type="ECO:0000313" key="2">
    <source>
        <dbReference type="Proteomes" id="UP001055879"/>
    </source>
</evidence>
<comment type="caution">
    <text evidence="1">The sequence shown here is derived from an EMBL/GenBank/DDBJ whole genome shotgun (WGS) entry which is preliminary data.</text>
</comment>
<reference evidence="2" key="1">
    <citation type="journal article" date="2022" name="Mol. Ecol. Resour.">
        <title>The genomes of chicory, endive, great burdock and yacon provide insights into Asteraceae palaeo-polyploidization history and plant inulin production.</title>
        <authorList>
            <person name="Fan W."/>
            <person name="Wang S."/>
            <person name="Wang H."/>
            <person name="Wang A."/>
            <person name="Jiang F."/>
            <person name="Liu H."/>
            <person name="Zhao H."/>
            <person name="Xu D."/>
            <person name="Zhang Y."/>
        </authorList>
    </citation>
    <scope>NUCLEOTIDE SEQUENCE [LARGE SCALE GENOMIC DNA]</scope>
    <source>
        <strain evidence="2">cv. Niubang</strain>
    </source>
</reference>
<evidence type="ECO:0000313" key="1">
    <source>
        <dbReference type="EMBL" id="KAI3692976.1"/>
    </source>
</evidence>
<dbReference type="EMBL" id="CM042057">
    <property type="protein sequence ID" value="KAI3692976.1"/>
    <property type="molecule type" value="Genomic_DNA"/>
</dbReference>
<organism evidence="1 2">
    <name type="scientific">Arctium lappa</name>
    <name type="common">Greater burdock</name>
    <name type="synonym">Lappa major</name>
    <dbReference type="NCBI Taxonomy" id="4217"/>
    <lineage>
        <taxon>Eukaryota</taxon>
        <taxon>Viridiplantae</taxon>
        <taxon>Streptophyta</taxon>
        <taxon>Embryophyta</taxon>
        <taxon>Tracheophyta</taxon>
        <taxon>Spermatophyta</taxon>
        <taxon>Magnoliopsida</taxon>
        <taxon>eudicotyledons</taxon>
        <taxon>Gunneridae</taxon>
        <taxon>Pentapetalae</taxon>
        <taxon>asterids</taxon>
        <taxon>campanulids</taxon>
        <taxon>Asterales</taxon>
        <taxon>Asteraceae</taxon>
        <taxon>Carduoideae</taxon>
        <taxon>Cardueae</taxon>
        <taxon>Arctiinae</taxon>
        <taxon>Arctium</taxon>
    </lineage>
</organism>